<sequence length="215" mass="22683">MTGTDGQDAGRTKGAVPRRRIEDVEIHSRLNDGTAVCLRTITPDDAPLIRDGIARLSAESRYLRFFSPAPALPDAVIERLVDVDGHDHIAWGAICSSCPDRPAIGAVHAVRHRADGPVGEFSVAVLDAFHGQGLARMMTAALLVHCLAEGLVELDVHMLSENAAARRLVKALGASWAGETAGVAEYRLDVAAGLESLRADADAPGVRDVLAALDA</sequence>
<evidence type="ECO:0000313" key="4">
    <source>
        <dbReference type="Proteomes" id="UP000006578"/>
    </source>
</evidence>
<accession>Q1GRH6</accession>
<name>Q1GRH6_SPHAL</name>
<dbReference type="AlphaFoldDB" id="Q1GRH6"/>
<dbReference type="eggNOG" id="COG1670">
    <property type="taxonomic scope" value="Bacteria"/>
</dbReference>
<dbReference type="EMBL" id="CP000356">
    <property type="protein sequence ID" value="ABF53746.1"/>
    <property type="molecule type" value="Genomic_DNA"/>
</dbReference>
<dbReference type="STRING" id="317655.Sala_2035"/>
<dbReference type="HOGENOM" id="CLU_115796_0_0_5"/>
<dbReference type="RefSeq" id="WP_011542322.1">
    <property type="nucleotide sequence ID" value="NC_008048.1"/>
</dbReference>
<evidence type="ECO:0000313" key="3">
    <source>
        <dbReference type="EMBL" id="ABF53746.1"/>
    </source>
</evidence>
<dbReference type="SUPFAM" id="SSF55729">
    <property type="entry name" value="Acyl-CoA N-acyltransferases (Nat)"/>
    <property type="match status" value="1"/>
</dbReference>
<dbReference type="Proteomes" id="UP000006578">
    <property type="component" value="Chromosome"/>
</dbReference>
<evidence type="ECO:0000259" key="2">
    <source>
        <dbReference type="PROSITE" id="PS51186"/>
    </source>
</evidence>
<feature type="domain" description="N-acetyltransferase" evidence="2">
    <location>
        <begin position="36"/>
        <end position="200"/>
    </location>
</feature>
<feature type="region of interest" description="Disordered" evidence="1">
    <location>
        <begin position="1"/>
        <end position="20"/>
    </location>
</feature>
<dbReference type="GO" id="GO:0016747">
    <property type="term" value="F:acyltransferase activity, transferring groups other than amino-acyl groups"/>
    <property type="evidence" value="ECO:0007669"/>
    <property type="project" value="InterPro"/>
</dbReference>
<evidence type="ECO:0000256" key="1">
    <source>
        <dbReference type="SAM" id="MobiDB-lite"/>
    </source>
</evidence>
<dbReference type="InterPro" id="IPR000182">
    <property type="entry name" value="GNAT_dom"/>
</dbReference>
<organism evidence="3 4">
    <name type="scientific">Sphingopyxis alaskensis (strain DSM 13593 / LMG 18877 / RB2256)</name>
    <name type="common">Sphingomonas alaskensis</name>
    <dbReference type="NCBI Taxonomy" id="317655"/>
    <lineage>
        <taxon>Bacteria</taxon>
        <taxon>Pseudomonadati</taxon>
        <taxon>Pseudomonadota</taxon>
        <taxon>Alphaproteobacteria</taxon>
        <taxon>Sphingomonadales</taxon>
        <taxon>Sphingomonadaceae</taxon>
        <taxon>Sphingopyxis</taxon>
    </lineage>
</organism>
<reference evidence="3 4" key="1">
    <citation type="journal article" date="2009" name="Proc. Natl. Acad. Sci. U.S.A.">
        <title>The genomic basis of trophic strategy in marine bacteria.</title>
        <authorList>
            <person name="Lauro F.M."/>
            <person name="McDougald D."/>
            <person name="Thomas T."/>
            <person name="Williams T.J."/>
            <person name="Egan S."/>
            <person name="Rice S."/>
            <person name="DeMaere M.Z."/>
            <person name="Ting L."/>
            <person name="Ertan H."/>
            <person name="Johnson J."/>
            <person name="Ferriera S."/>
            <person name="Lapidus A."/>
            <person name="Anderson I."/>
            <person name="Kyrpides N."/>
            <person name="Munk A.C."/>
            <person name="Detter C."/>
            <person name="Han C.S."/>
            <person name="Brown M.V."/>
            <person name="Robb F.T."/>
            <person name="Kjelleberg S."/>
            <person name="Cavicchioli R."/>
        </authorList>
    </citation>
    <scope>NUCLEOTIDE SEQUENCE [LARGE SCALE GENOMIC DNA]</scope>
    <source>
        <strain evidence="4">DSM 13593 / LMG 18877 / RB2256</strain>
    </source>
</reference>
<dbReference type="PROSITE" id="PS51186">
    <property type="entry name" value="GNAT"/>
    <property type="match status" value="1"/>
</dbReference>
<dbReference type="KEGG" id="sal:Sala_2035"/>
<dbReference type="InterPro" id="IPR016181">
    <property type="entry name" value="Acyl_CoA_acyltransferase"/>
</dbReference>
<protein>
    <recommendedName>
        <fullName evidence="2">N-acetyltransferase domain-containing protein</fullName>
    </recommendedName>
</protein>
<proteinExistence type="predicted"/>
<dbReference type="OrthoDB" id="7617982at2"/>
<dbReference type="Gene3D" id="3.40.630.30">
    <property type="match status" value="1"/>
</dbReference>
<keyword evidence="4" id="KW-1185">Reference proteome</keyword>
<gene>
    <name evidence="3" type="ordered locus">Sala_2035</name>
</gene>
<dbReference type="Pfam" id="PF13302">
    <property type="entry name" value="Acetyltransf_3"/>
    <property type="match status" value="1"/>
</dbReference>